<organism evidence="1 2">
    <name type="scientific">Cristinia sonorae</name>
    <dbReference type="NCBI Taxonomy" id="1940300"/>
    <lineage>
        <taxon>Eukaryota</taxon>
        <taxon>Fungi</taxon>
        <taxon>Dikarya</taxon>
        <taxon>Basidiomycota</taxon>
        <taxon>Agaricomycotina</taxon>
        <taxon>Agaricomycetes</taxon>
        <taxon>Agaricomycetidae</taxon>
        <taxon>Agaricales</taxon>
        <taxon>Pleurotineae</taxon>
        <taxon>Stephanosporaceae</taxon>
        <taxon>Cristinia</taxon>
    </lineage>
</organism>
<gene>
    <name evidence="1" type="ORF">BXZ70DRAFT_1054251</name>
</gene>
<dbReference type="Proteomes" id="UP000813824">
    <property type="component" value="Unassembled WGS sequence"/>
</dbReference>
<comment type="caution">
    <text evidence="1">The sequence shown here is derived from an EMBL/GenBank/DDBJ whole genome shotgun (WGS) entry which is preliminary data.</text>
</comment>
<sequence>MRRKVLYPCGNYPSICDRPPVVQTYDVDRLFFYVKNLIWIWLGSSIQVVPTLQSYGKTWITPAFAGDNLTLEKGRVNRKPVSSRFTFPTHIQIFGGLDQFTEEEKAKFREPEFYQELRHHQQAEAHSLHTDTIQRNPP</sequence>
<evidence type="ECO:0000313" key="2">
    <source>
        <dbReference type="Proteomes" id="UP000813824"/>
    </source>
</evidence>
<reference evidence="1" key="1">
    <citation type="journal article" date="2021" name="New Phytol.">
        <title>Evolutionary innovations through gain and loss of genes in the ectomycorrhizal Boletales.</title>
        <authorList>
            <person name="Wu G."/>
            <person name="Miyauchi S."/>
            <person name="Morin E."/>
            <person name="Kuo A."/>
            <person name="Drula E."/>
            <person name="Varga T."/>
            <person name="Kohler A."/>
            <person name="Feng B."/>
            <person name="Cao Y."/>
            <person name="Lipzen A."/>
            <person name="Daum C."/>
            <person name="Hundley H."/>
            <person name="Pangilinan J."/>
            <person name="Johnson J."/>
            <person name="Barry K."/>
            <person name="LaButti K."/>
            <person name="Ng V."/>
            <person name="Ahrendt S."/>
            <person name="Min B."/>
            <person name="Choi I.G."/>
            <person name="Park H."/>
            <person name="Plett J.M."/>
            <person name="Magnuson J."/>
            <person name="Spatafora J.W."/>
            <person name="Nagy L.G."/>
            <person name="Henrissat B."/>
            <person name="Grigoriev I.V."/>
            <person name="Yang Z.L."/>
            <person name="Xu J."/>
            <person name="Martin F.M."/>
        </authorList>
    </citation>
    <scope>NUCLEOTIDE SEQUENCE</scope>
    <source>
        <strain evidence="1">KKN 215</strain>
    </source>
</reference>
<evidence type="ECO:0000313" key="1">
    <source>
        <dbReference type="EMBL" id="KAH8075982.1"/>
    </source>
</evidence>
<dbReference type="EMBL" id="JAEVFJ010000068">
    <property type="protein sequence ID" value="KAH8075982.1"/>
    <property type="molecule type" value="Genomic_DNA"/>
</dbReference>
<accession>A0A8K0UF65</accession>
<protein>
    <submittedName>
        <fullName evidence="1">Uncharacterized protein</fullName>
    </submittedName>
</protein>
<name>A0A8K0UF65_9AGAR</name>
<dbReference type="AlphaFoldDB" id="A0A8K0UF65"/>
<proteinExistence type="predicted"/>
<keyword evidence="2" id="KW-1185">Reference proteome</keyword>